<keyword evidence="3" id="KW-0812">Transmembrane</keyword>
<dbReference type="OrthoDB" id="144794at2157"/>
<keyword evidence="1" id="KW-0175">Coiled coil</keyword>
<evidence type="ECO:0000256" key="3">
    <source>
        <dbReference type="SAM" id="Phobius"/>
    </source>
</evidence>
<organism evidence="4 5">
    <name type="scientific">Candidatus Methanoperedens nitratireducens</name>
    <dbReference type="NCBI Taxonomy" id="1392998"/>
    <lineage>
        <taxon>Archaea</taxon>
        <taxon>Methanobacteriati</taxon>
        <taxon>Methanobacteriota</taxon>
        <taxon>Stenosarchaea group</taxon>
        <taxon>Methanomicrobia</taxon>
        <taxon>Methanosarcinales</taxon>
        <taxon>ANME-2 cluster</taxon>
        <taxon>Candidatus Methanoperedentaceae</taxon>
        <taxon>Candidatus Methanoperedens</taxon>
    </lineage>
</organism>
<dbReference type="InterPro" id="IPR008969">
    <property type="entry name" value="CarboxyPept-like_regulatory"/>
</dbReference>
<evidence type="ECO:0000256" key="1">
    <source>
        <dbReference type="SAM" id="Coils"/>
    </source>
</evidence>
<keyword evidence="3" id="KW-1133">Transmembrane helix</keyword>
<evidence type="ECO:0000256" key="2">
    <source>
        <dbReference type="SAM" id="MobiDB-lite"/>
    </source>
</evidence>
<dbReference type="SUPFAM" id="SSF49464">
    <property type="entry name" value="Carboxypeptidase regulatory domain-like"/>
    <property type="match status" value="1"/>
</dbReference>
<gene>
    <name evidence="4" type="ORF">ANME2D_00826</name>
</gene>
<protein>
    <submittedName>
        <fullName evidence="4">Uncharacterized protein</fullName>
    </submittedName>
</protein>
<feature type="region of interest" description="Disordered" evidence="2">
    <location>
        <begin position="393"/>
        <end position="431"/>
    </location>
</feature>
<comment type="caution">
    <text evidence="4">The sequence shown here is derived from an EMBL/GenBank/DDBJ whole genome shotgun (WGS) entry which is preliminary data.</text>
</comment>
<evidence type="ECO:0000313" key="4">
    <source>
        <dbReference type="EMBL" id="KCZ72399.1"/>
    </source>
</evidence>
<feature type="transmembrane region" description="Helical" evidence="3">
    <location>
        <begin position="369"/>
        <end position="387"/>
    </location>
</feature>
<keyword evidence="3" id="KW-0472">Membrane</keyword>
<dbReference type="RefSeq" id="WP_048089320.1">
    <property type="nucleotide sequence ID" value="NZ_JMIY01000002.1"/>
</dbReference>
<dbReference type="SUPFAM" id="SSF49478">
    <property type="entry name" value="Cna protein B-type domain"/>
    <property type="match status" value="1"/>
</dbReference>
<dbReference type="EMBL" id="JMIY01000002">
    <property type="protein sequence ID" value="KCZ72399.1"/>
    <property type="molecule type" value="Genomic_DNA"/>
</dbReference>
<accession>A0A062V9G7</accession>
<evidence type="ECO:0000313" key="5">
    <source>
        <dbReference type="Proteomes" id="UP000027153"/>
    </source>
</evidence>
<dbReference type="AlphaFoldDB" id="A0A062V9G7"/>
<sequence precursor="true">MNKLLLLFVILAVLGGSASAAQISGNVTSGGEKLAGQTVTLSRINGTVQSEESMTGIIYNFVPLADTATDKDGNYVFSDLKDDEYRVNVTYNGSIFGEHVILRDKAVMDFNLSEKIEGSVMKANNTLEGIPLRLLDIKGIEVMNTFTNESGKYLFNNVNAGRTYIVEATYEDVPYTELVNASESVDFTVYDTTEERDIISVKIDHIVLSRVPTGIKVDEYVEFMNTGDKVFFSKDRTWLGISTPEGITRFQTDVMECCLVREKNAAWIDPMKPLLPGETYGAEISYILSPDSSEAVFTKEMIYNTSYFTLLSERNNGFGIESTYAKKQIVPSEGREFEVLTSQNIPRNQIVDTQITGYVPSRTEGDFNYLIPLVAVALVGAVSYPFLKNRMTQKTRRRSIKPSPSAQVPVNVPQEAPESKPQLNAAPEDASGKDIIEMSFDELLAEKNAAFESILNLENRFNDGEIPEKEYKELKKQYKEKAMLIIKQLKERALNLDLEQPVPVLEKIIERVDDIDILEELLDREKEGENRDELKSIIEQRIENIEQNE</sequence>
<proteinExistence type="predicted"/>
<keyword evidence="5" id="KW-1185">Reference proteome</keyword>
<dbReference type="Gene3D" id="2.60.40.10">
    <property type="entry name" value="Immunoglobulins"/>
    <property type="match status" value="2"/>
</dbReference>
<dbReference type="InterPro" id="IPR013783">
    <property type="entry name" value="Ig-like_fold"/>
</dbReference>
<feature type="coiled-coil region" evidence="1">
    <location>
        <begin position="440"/>
        <end position="499"/>
    </location>
</feature>
<dbReference type="Proteomes" id="UP000027153">
    <property type="component" value="Unassembled WGS sequence"/>
</dbReference>
<name>A0A062V9G7_9EURY</name>
<reference evidence="4 5" key="1">
    <citation type="journal article" date="2013" name="Nature">
        <title>Anaerobic oxidation of methane coupled to nitrate reduction in a novel archaeal lineage.</title>
        <authorList>
            <person name="Haroon M.F."/>
            <person name="Hu S."/>
            <person name="Shi Y."/>
            <person name="Imelfort M."/>
            <person name="Keller J."/>
            <person name="Hugenholtz P."/>
            <person name="Yuan Z."/>
            <person name="Tyson G.W."/>
        </authorList>
    </citation>
    <scope>NUCLEOTIDE SEQUENCE [LARGE SCALE GENOMIC DNA]</scope>
    <source>
        <strain evidence="4 5">ANME-2d</strain>
    </source>
</reference>